<keyword evidence="2" id="KW-0040">ANK repeat</keyword>
<gene>
    <name evidence="4" type="ORF">Pan97_27190</name>
</gene>
<protein>
    <submittedName>
        <fullName evidence="4">Ankyrin repeats (3 copies)</fullName>
    </submittedName>
</protein>
<dbReference type="InterPro" id="IPR002110">
    <property type="entry name" value="Ankyrin_rpt"/>
</dbReference>
<dbReference type="PANTHER" id="PTHR24198">
    <property type="entry name" value="ANKYRIN REPEAT AND PROTEIN KINASE DOMAIN-CONTAINING PROTEIN"/>
    <property type="match status" value="1"/>
</dbReference>
<feature type="domain" description="Suppressor of fused-like" evidence="3">
    <location>
        <begin position="223"/>
        <end position="382"/>
    </location>
</feature>
<organism evidence="4 5">
    <name type="scientific">Bremerella volcania</name>
    <dbReference type="NCBI Taxonomy" id="2527984"/>
    <lineage>
        <taxon>Bacteria</taxon>
        <taxon>Pseudomonadati</taxon>
        <taxon>Planctomycetota</taxon>
        <taxon>Planctomycetia</taxon>
        <taxon>Pirellulales</taxon>
        <taxon>Pirellulaceae</taxon>
        <taxon>Bremerella</taxon>
    </lineage>
</organism>
<dbReference type="InterPro" id="IPR036770">
    <property type="entry name" value="Ankyrin_rpt-contain_sf"/>
</dbReference>
<dbReference type="AlphaFoldDB" id="A0A518C8X8"/>
<dbReference type="Pfam" id="PF12796">
    <property type="entry name" value="Ank_2"/>
    <property type="match status" value="1"/>
</dbReference>
<evidence type="ECO:0000313" key="4">
    <source>
        <dbReference type="EMBL" id="QDU75685.1"/>
    </source>
</evidence>
<evidence type="ECO:0000259" key="3">
    <source>
        <dbReference type="Pfam" id="PF05076"/>
    </source>
</evidence>
<keyword evidence="5" id="KW-1185">Reference proteome</keyword>
<dbReference type="SUPFAM" id="SSF48403">
    <property type="entry name" value="Ankyrin repeat"/>
    <property type="match status" value="1"/>
</dbReference>
<dbReference type="KEGG" id="bvo:Pan97_27190"/>
<dbReference type="InterPro" id="IPR020941">
    <property type="entry name" value="SUFU-like_domain"/>
</dbReference>
<dbReference type="PANTHER" id="PTHR24198:SF165">
    <property type="entry name" value="ANKYRIN REPEAT-CONTAINING PROTEIN-RELATED"/>
    <property type="match status" value="1"/>
</dbReference>
<dbReference type="SMART" id="SM00248">
    <property type="entry name" value="ANK"/>
    <property type="match status" value="4"/>
</dbReference>
<sequence>MTGEERNLAAEVNQAIRANDIGVLATIFREYPEIKTYESAVGPWLCAAARRNRPLVVKWLLDQGTDINSRKENTQQSALCLAVYGQASEVIDLLLERGAELDRTSIECDPLIAAVQENDLEIARKLLKHGADPHFTYALDLGETRSPLSYAEELGFIEMAQLLREHGGEVAAATLLPTREEQRKRLLEAICTGLGNANQEVIDQFTSEGGDLTVTIELLSPSSTFPFHTLVTNGLCEINCYTPEFSQRRTRLELMIHLPFTWSLTEQRYQQPRYTWPIQWLKDLVAGIVDGDIILRSPQSIISNDDPPQPLGEGTEQTCWLVLADLAEYSPIAIDPIGDVHLCTLLPIYTEERDFEKQHGIAALVEKFALSRVPPIVQPTRERLV</sequence>
<proteinExistence type="predicted"/>
<dbReference type="Proteomes" id="UP000318626">
    <property type="component" value="Chromosome"/>
</dbReference>
<keyword evidence="1" id="KW-0677">Repeat</keyword>
<evidence type="ECO:0000256" key="1">
    <source>
        <dbReference type="ARBA" id="ARBA00022737"/>
    </source>
</evidence>
<name>A0A518C8X8_9BACT</name>
<accession>A0A518C8X8</accession>
<evidence type="ECO:0000313" key="5">
    <source>
        <dbReference type="Proteomes" id="UP000318626"/>
    </source>
</evidence>
<dbReference type="RefSeq" id="WP_144973258.1">
    <property type="nucleotide sequence ID" value="NZ_CP036289.1"/>
</dbReference>
<dbReference type="OrthoDB" id="4827574at2"/>
<dbReference type="Gene3D" id="1.25.40.20">
    <property type="entry name" value="Ankyrin repeat-containing domain"/>
    <property type="match status" value="1"/>
</dbReference>
<evidence type="ECO:0000256" key="2">
    <source>
        <dbReference type="ARBA" id="ARBA00023043"/>
    </source>
</evidence>
<reference evidence="5" key="1">
    <citation type="submission" date="2019-02" db="EMBL/GenBank/DDBJ databases">
        <title>Deep-cultivation of Planctomycetes and their phenomic and genomic characterization uncovers novel biology.</title>
        <authorList>
            <person name="Wiegand S."/>
            <person name="Jogler M."/>
            <person name="Boedeker C."/>
            <person name="Pinto D."/>
            <person name="Vollmers J."/>
            <person name="Rivas-Marin E."/>
            <person name="Kohn T."/>
            <person name="Peeters S.H."/>
            <person name="Heuer A."/>
            <person name="Rast P."/>
            <person name="Oberbeckmann S."/>
            <person name="Bunk B."/>
            <person name="Jeske O."/>
            <person name="Meyerdierks A."/>
            <person name="Storesund J.E."/>
            <person name="Kallscheuer N."/>
            <person name="Luecker S."/>
            <person name="Lage O.M."/>
            <person name="Pohl T."/>
            <person name="Merkel B.J."/>
            <person name="Hornburger P."/>
            <person name="Mueller R.-W."/>
            <person name="Bruemmer F."/>
            <person name="Labrenz M."/>
            <person name="Spormann A.M."/>
            <person name="Op den Camp H."/>
            <person name="Overmann J."/>
            <person name="Amann R."/>
            <person name="Jetten M.S.M."/>
            <person name="Mascher T."/>
            <person name="Medema M.H."/>
            <person name="Devos D.P."/>
            <person name="Kaster A.-K."/>
            <person name="Ovreas L."/>
            <person name="Rohde M."/>
            <person name="Galperin M.Y."/>
            <person name="Jogler C."/>
        </authorList>
    </citation>
    <scope>NUCLEOTIDE SEQUENCE [LARGE SCALE GENOMIC DNA]</scope>
    <source>
        <strain evidence="5">Pan97</strain>
    </source>
</reference>
<dbReference type="Pfam" id="PF05076">
    <property type="entry name" value="SUFU"/>
    <property type="match status" value="1"/>
</dbReference>
<dbReference type="EMBL" id="CP036289">
    <property type="protein sequence ID" value="QDU75685.1"/>
    <property type="molecule type" value="Genomic_DNA"/>
</dbReference>